<keyword evidence="1" id="KW-0540">Nuclease</keyword>
<evidence type="ECO:0008006" key="10">
    <source>
        <dbReference type="Google" id="ProtNLM"/>
    </source>
</evidence>
<evidence type="ECO:0000313" key="8">
    <source>
        <dbReference type="EMBL" id="TFU01470.1"/>
    </source>
</evidence>
<dbReference type="GO" id="GO:0016788">
    <property type="term" value="F:hydrolase activity, acting on ester bonds"/>
    <property type="evidence" value="ECO:0007669"/>
    <property type="project" value="InterPro"/>
</dbReference>
<dbReference type="GO" id="GO:0003676">
    <property type="term" value="F:nucleic acid binding"/>
    <property type="evidence" value="ECO:0007669"/>
    <property type="project" value="InterPro"/>
</dbReference>
<evidence type="ECO:0000256" key="7">
    <source>
        <dbReference type="SAM" id="Phobius"/>
    </source>
</evidence>
<dbReference type="Pfam" id="PF02265">
    <property type="entry name" value="S1-P1_nuclease"/>
    <property type="match status" value="1"/>
</dbReference>
<dbReference type="EMBL" id="SIHO01000003">
    <property type="protein sequence ID" value="TFU01470.1"/>
    <property type="molecule type" value="Genomic_DNA"/>
</dbReference>
<comment type="caution">
    <text evidence="8">The sequence shown here is derived from an EMBL/GenBank/DDBJ whole genome shotgun (WGS) entry which is preliminary data.</text>
</comment>
<evidence type="ECO:0000256" key="2">
    <source>
        <dbReference type="ARBA" id="ARBA00022723"/>
    </source>
</evidence>
<keyword evidence="3" id="KW-0255">Endonuclease</keyword>
<gene>
    <name evidence="8" type="ORF">EUV02_14455</name>
</gene>
<keyword evidence="5" id="KW-1015">Disulfide bond</keyword>
<keyword evidence="6" id="KW-0325">Glycoprotein</keyword>
<keyword evidence="7" id="KW-0812">Transmembrane</keyword>
<dbReference type="SUPFAM" id="SSF48537">
    <property type="entry name" value="Phospholipase C/P1 nuclease"/>
    <property type="match status" value="1"/>
</dbReference>
<evidence type="ECO:0000256" key="5">
    <source>
        <dbReference type="ARBA" id="ARBA00023157"/>
    </source>
</evidence>
<dbReference type="GO" id="GO:0004519">
    <property type="term" value="F:endonuclease activity"/>
    <property type="evidence" value="ECO:0007669"/>
    <property type="project" value="UniProtKB-KW"/>
</dbReference>
<accession>A0A4Y9EM83</accession>
<dbReference type="Gene3D" id="1.10.575.10">
    <property type="entry name" value="P1 Nuclease"/>
    <property type="match status" value="1"/>
</dbReference>
<evidence type="ECO:0000256" key="6">
    <source>
        <dbReference type="ARBA" id="ARBA00023180"/>
    </source>
</evidence>
<dbReference type="GO" id="GO:0046872">
    <property type="term" value="F:metal ion binding"/>
    <property type="evidence" value="ECO:0007669"/>
    <property type="project" value="UniProtKB-KW"/>
</dbReference>
<dbReference type="InterPro" id="IPR008947">
    <property type="entry name" value="PLipase_C/P1_nuclease_dom_sf"/>
</dbReference>
<dbReference type="AlphaFoldDB" id="A0A4Y9EM83"/>
<evidence type="ECO:0000256" key="4">
    <source>
        <dbReference type="ARBA" id="ARBA00022801"/>
    </source>
</evidence>
<dbReference type="Proteomes" id="UP000297737">
    <property type="component" value="Unassembled WGS sequence"/>
</dbReference>
<keyword evidence="9" id="KW-1185">Reference proteome</keyword>
<dbReference type="PANTHER" id="PTHR33146:SF10">
    <property type="entry name" value="STRAND-SPECIFIC NUCLEASE, PUTATIVE-RELATED"/>
    <property type="match status" value="1"/>
</dbReference>
<keyword evidence="7" id="KW-0472">Membrane</keyword>
<sequence>MTCRWRYRCYARRDIAMECVAAERRSCTETFLGPRYDHHPVCSRDRSDAAGALGRRPPPPCPAWHAGAASVARDDVRRPCRDAVSGCASAVVFRSAQLMLAHALRAVMLRSMNLRPFLAAALLLIAAPALAWSQPGHMTTGAIAFDTLVREHPELLPQIEAIIAAHPDKARLDAATAGLTGSARSRTQFEWLARWPDDIRVGEGTDGKWDHPDWHYELRVVSPAKAIWPWRNGNAGDAFALNYAVFSDPKAAPADRAVALGWLMHIVGDIQQPLHAGHWMSWQYKMTDRAGQLAHVRRTPGGKPIDLHAYWDDMFDMPGGPEATPSAWAVPVATRWPRALAIPAAPTGTPQQQFSAWLDESYALARDVAYTDAFLHATPVALNAPAVSDAYRAKSMLVAQQRLAAGGYRIADTLTMALAKP</sequence>
<name>A0A4Y9EM83_9SPHN</name>
<keyword evidence="7" id="KW-1133">Transmembrane helix</keyword>
<keyword evidence="4" id="KW-0378">Hydrolase</keyword>
<dbReference type="CDD" id="cd11010">
    <property type="entry name" value="S1-P1_nuclease"/>
    <property type="match status" value="1"/>
</dbReference>
<protein>
    <recommendedName>
        <fullName evidence="10">S1/P1 Nuclease</fullName>
    </recommendedName>
</protein>
<keyword evidence="2" id="KW-0479">Metal-binding</keyword>
<organism evidence="8 9">
    <name type="scientific">Glacieibacterium arshaanense</name>
    <dbReference type="NCBI Taxonomy" id="2511025"/>
    <lineage>
        <taxon>Bacteria</taxon>
        <taxon>Pseudomonadati</taxon>
        <taxon>Pseudomonadota</taxon>
        <taxon>Alphaproteobacteria</taxon>
        <taxon>Sphingomonadales</taxon>
        <taxon>Sphingosinicellaceae</taxon>
        <taxon>Glacieibacterium</taxon>
    </lineage>
</organism>
<dbReference type="GO" id="GO:0006308">
    <property type="term" value="P:DNA catabolic process"/>
    <property type="evidence" value="ECO:0007669"/>
    <property type="project" value="InterPro"/>
</dbReference>
<evidence type="ECO:0000256" key="1">
    <source>
        <dbReference type="ARBA" id="ARBA00022722"/>
    </source>
</evidence>
<dbReference type="PANTHER" id="PTHR33146">
    <property type="entry name" value="ENDONUCLEASE 4"/>
    <property type="match status" value="1"/>
</dbReference>
<evidence type="ECO:0000313" key="9">
    <source>
        <dbReference type="Proteomes" id="UP000297737"/>
    </source>
</evidence>
<dbReference type="OrthoDB" id="267579at2"/>
<reference evidence="8 9" key="1">
    <citation type="submission" date="2019-02" db="EMBL/GenBank/DDBJ databases">
        <title>Polymorphobacter sp. isolated from the lake at the Tibet of China.</title>
        <authorList>
            <person name="Li A."/>
        </authorList>
    </citation>
    <scope>NUCLEOTIDE SEQUENCE [LARGE SCALE GENOMIC DNA]</scope>
    <source>
        <strain evidence="8 9">DJ1R-1</strain>
    </source>
</reference>
<dbReference type="InterPro" id="IPR003154">
    <property type="entry name" value="S1/P1nuclease"/>
</dbReference>
<evidence type="ECO:0000256" key="3">
    <source>
        <dbReference type="ARBA" id="ARBA00022759"/>
    </source>
</evidence>
<feature type="transmembrane region" description="Helical" evidence="7">
    <location>
        <begin position="114"/>
        <end position="132"/>
    </location>
</feature>
<proteinExistence type="predicted"/>